<dbReference type="Gene3D" id="3.40.1480.10">
    <property type="entry name" value="MOFRL domain"/>
    <property type="match status" value="1"/>
</dbReference>
<dbReference type="GO" id="GO:0005737">
    <property type="term" value="C:cytoplasm"/>
    <property type="evidence" value="ECO:0007669"/>
    <property type="project" value="TreeGrafter"/>
</dbReference>
<name>A0A5C6C5G1_9BACT</name>
<dbReference type="RefSeq" id="WP_146406184.1">
    <property type="nucleotide sequence ID" value="NZ_SJPU01000001.1"/>
</dbReference>
<dbReference type="EC" id="1.1.1.81" evidence="4"/>
<dbReference type="OrthoDB" id="9766552at2"/>
<feature type="domain" description="MOFRL" evidence="2">
    <location>
        <begin position="398"/>
        <end position="512"/>
    </location>
</feature>
<evidence type="ECO:0000259" key="2">
    <source>
        <dbReference type="Pfam" id="PF05161"/>
    </source>
</evidence>
<accession>A0A5C6C5G1</accession>
<gene>
    <name evidence="4" type="primary">ttuD</name>
    <name evidence="4" type="ORF">Poly21_15170</name>
</gene>
<keyword evidence="4" id="KW-0560">Oxidoreductase</keyword>
<dbReference type="Pfam" id="PF13660">
    <property type="entry name" value="DUF4147"/>
    <property type="match status" value="2"/>
</dbReference>
<evidence type="ECO:0000313" key="4">
    <source>
        <dbReference type="EMBL" id="TWU19345.1"/>
    </source>
</evidence>
<dbReference type="InterPro" id="IPR039760">
    <property type="entry name" value="MOFRL_protein"/>
</dbReference>
<dbReference type="InterPro" id="IPR038614">
    <property type="entry name" value="GK_N_sf"/>
</dbReference>
<dbReference type="InterPro" id="IPR037035">
    <property type="entry name" value="GK-like_C_sf"/>
</dbReference>
<feature type="domain" description="MOFRL-associated" evidence="3">
    <location>
        <begin position="156"/>
        <end position="303"/>
    </location>
</feature>
<dbReference type="InterPro" id="IPR025286">
    <property type="entry name" value="MOFRL_assoc_dom"/>
</dbReference>
<dbReference type="PANTHER" id="PTHR12227:SF0">
    <property type="entry name" value="GLYCERATE KINASE"/>
    <property type="match status" value="1"/>
</dbReference>
<feature type="domain" description="MOFRL-associated" evidence="3">
    <location>
        <begin position="9"/>
        <end position="106"/>
    </location>
</feature>
<feature type="region of interest" description="Disordered" evidence="1">
    <location>
        <begin position="94"/>
        <end position="117"/>
    </location>
</feature>
<dbReference type="GO" id="GO:0008887">
    <property type="term" value="F:glycerate kinase activity"/>
    <property type="evidence" value="ECO:0007669"/>
    <property type="project" value="InterPro"/>
</dbReference>
<dbReference type="Pfam" id="PF05161">
    <property type="entry name" value="MOFRL"/>
    <property type="match status" value="1"/>
</dbReference>
<dbReference type="SUPFAM" id="SSF82544">
    <property type="entry name" value="GckA/TtuD-like"/>
    <property type="match status" value="2"/>
</dbReference>
<feature type="compositionally biased region" description="Low complexity" evidence="1">
    <location>
        <begin position="98"/>
        <end position="109"/>
    </location>
</feature>
<evidence type="ECO:0000313" key="5">
    <source>
        <dbReference type="Proteomes" id="UP000319908"/>
    </source>
</evidence>
<proteinExistence type="predicted"/>
<dbReference type="Gene3D" id="3.40.50.10180">
    <property type="entry name" value="Glycerate kinase, MOFRL-like N-terminal domain"/>
    <property type="match status" value="2"/>
</dbReference>
<comment type="caution">
    <text evidence="4">The sequence shown here is derived from an EMBL/GenBank/DDBJ whole genome shotgun (WGS) entry which is preliminary data.</text>
</comment>
<protein>
    <submittedName>
        <fullName evidence="4">Hydroxypyruvate reductase</fullName>
        <ecNumber evidence="4">1.1.1.81</ecNumber>
    </submittedName>
</protein>
<evidence type="ECO:0000259" key="3">
    <source>
        <dbReference type="Pfam" id="PF13660"/>
    </source>
</evidence>
<dbReference type="AlphaFoldDB" id="A0A5C6C5G1"/>
<dbReference type="GO" id="GO:0016618">
    <property type="term" value="F:hydroxypyruvate reductase [NAD(P)H] activity"/>
    <property type="evidence" value="ECO:0007669"/>
    <property type="project" value="UniProtKB-EC"/>
</dbReference>
<dbReference type="PANTHER" id="PTHR12227">
    <property type="entry name" value="GLYCERATE KINASE"/>
    <property type="match status" value="1"/>
</dbReference>
<dbReference type="EMBL" id="SJPU01000001">
    <property type="protein sequence ID" value="TWU19345.1"/>
    <property type="molecule type" value="Genomic_DNA"/>
</dbReference>
<reference evidence="4 5" key="1">
    <citation type="journal article" date="2020" name="Antonie Van Leeuwenhoek">
        <title>Rhodopirellula heiligendammensis sp. nov., Rhodopirellula pilleata sp. nov., and Rhodopirellula solitaria sp. nov. isolated from natural or artificial marine surfaces in Northern Germany and California, USA, and emended description of the genus Rhodopirellula.</title>
        <authorList>
            <person name="Kallscheuer N."/>
            <person name="Wiegand S."/>
            <person name="Jogler M."/>
            <person name="Boedeker C."/>
            <person name="Peeters S.H."/>
            <person name="Rast P."/>
            <person name="Heuer A."/>
            <person name="Jetten M.S.M."/>
            <person name="Rohde M."/>
            <person name="Jogler C."/>
        </authorList>
    </citation>
    <scope>NUCLEOTIDE SEQUENCE [LARGE SCALE GENOMIC DNA]</scope>
    <source>
        <strain evidence="4 5">Poly21</strain>
    </source>
</reference>
<organism evidence="4 5">
    <name type="scientific">Allorhodopirellula heiligendammensis</name>
    <dbReference type="NCBI Taxonomy" id="2714739"/>
    <lineage>
        <taxon>Bacteria</taxon>
        <taxon>Pseudomonadati</taxon>
        <taxon>Planctomycetota</taxon>
        <taxon>Planctomycetia</taxon>
        <taxon>Pirellulales</taxon>
        <taxon>Pirellulaceae</taxon>
        <taxon>Allorhodopirellula</taxon>
    </lineage>
</organism>
<dbReference type="InterPro" id="IPR007835">
    <property type="entry name" value="MOFRL"/>
</dbReference>
<sequence length="524" mass="54758">MRDLRRDGTQIFEAGVDAVRGDQLIRDCVRLDDQHLWLGTTGIPRDAFDRLIVVGAGKASGAMAVGLVQALSQPAGGAEVGDSTSCSSVDARTRKFRSMSSPSHSSPSPRVAHPCRGEGGDRRFEIIGQVNVPAGGESVPEGLDWPADLRLFPARPASINEPTTAAIAGTDRILELANAAGDRDLVIALISGGGSALLCRPVAGVTLDEKLAVIRHLSSHGASITELNTVRKHLSEVKGGGLARAAAAATLVTLVLSDVLGDPLDLIASGPTVPDRSSADDALQLLAKFDPNRQLPAAVYQAITARQAASRSELVVDRAAVRITARGADRGMESPIIVLGNNAVAVDAAGVMASSIGYVPDTRSARCGEGLAETVGEELAERVLTMLRNHDVSDAPRAVVTGGEPVVRLADDAIRGRGGRNQQLVLAAYRWLLGAGLTNDQWQRLLILSGGTDGEDGPTDAAGAFIDGAVHDHALELGLAPDEFLRCNNAYAFFEQTGGLLITGPTGTNVCDLRVALVMRSTER</sequence>
<dbReference type="Proteomes" id="UP000319908">
    <property type="component" value="Unassembled WGS sequence"/>
</dbReference>
<evidence type="ECO:0000256" key="1">
    <source>
        <dbReference type="SAM" id="MobiDB-lite"/>
    </source>
</evidence>
<keyword evidence="5" id="KW-1185">Reference proteome</keyword>